<gene>
    <name evidence="3" type="primary">lgrD</name>
    <name evidence="3" type="ORF">CKALI_02415</name>
</gene>
<dbReference type="GO" id="GO:0005737">
    <property type="term" value="C:cytoplasm"/>
    <property type="evidence" value="ECO:0007669"/>
    <property type="project" value="TreeGrafter"/>
</dbReference>
<feature type="transmembrane region" description="Helical" evidence="1">
    <location>
        <begin position="1133"/>
        <end position="1155"/>
    </location>
</feature>
<dbReference type="PROSITE" id="PS00455">
    <property type="entry name" value="AMP_BINDING"/>
    <property type="match status" value="1"/>
</dbReference>
<proteinExistence type="predicted"/>
<feature type="transmembrane region" description="Helical" evidence="1">
    <location>
        <begin position="894"/>
        <end position="915"/>
    </location>
</feature>
<dbReference type="SUPFAM" id="SSF56801">
    <property type="entry name" value="Acetyl-CoA synthetase-like"/>
    <property type="match status" value="1"/>
</dbReference>
<name>A0A6B8V8D6_9CORY</name>
<dbReference type="InterPro" id="IPR045851">
    <property type="entry name" value="AMP-bd_C_sf"/>
</dbReference>
<dbReference type="PANTHER" id="PTHR45527">
    <property type="entry name" value="NONRIBOSOMAL PEPTIDE SYNTHETASE"/>
    <property type="match status" value="1"/>
</dbReference>
<dbReference type="PROSITE" id="PS50075">
    <property type="entry name" value="CARRIER"/>
    <property type="match status" value="1"/>
</dbReference>
<feature type="transmembrane region" description="Helical" evidence="1">
    <location>
        <begin position="627"/>
        <end position="646"/>
    </location>
</feature>
<dbReference type="InterPro" id="IPR011004">
    <property type="entry name" value="Trimer_LpxA-like_sf"/>
</dbReference>
<keyword evidence="1" id="KW-0472">Membrane</keyword>
<dbReference type="Pfam" id="PF00501">
    <property type="entry name" value="AMP-binding"/>
    <property type="match status" value="1"/>
</dbReference>
<dbReference type="SUPFAM" id="SSF47336">
    <property type="entry name" value="ACP-like"/>
    <property type="match status" value="1"/>
</dbReference>
<evidence type="ECO:0000259" key="2">
    <source>
        <dbReference type="PROSITE" id="PS50075"/>
    </source>
</evidence>
<dbReference type="Gene3D" id="3.40.50.12780">
    <property type="entry name" value="N-terminal domain of ligase-like"/>
    <property type="match status" value="1"/>
</dbReference>
<feature type="transmembrane region" description="Helical" evidence="1">
    <location>
        <begin position="1099"/>
        <end position="1121"/>
    </location>
</feature>
<keyword evidence="1" id="KW-1133">Transmembrane helix</keyword>
<feature type="transmembrane region" description="Helical" evidence="1">
    <location>
        <begin position="857"/>
        <end position="882"/>
    </location>
</feature>
<keyword evidence="1" id="KW-0812">Transmembrane</keyword>
<protein>
    <submittedName>
        <fullName evidence="3">Linear gramicidin synthase subunit D</fullName>
    </submittedName>
</protein>
<dbReference type="PANTHER" id="PTHR45527:SF1">
    <property type="entry name" value="FATTY ACID SYNTHASE"/>
    <property type="match status" value="1"/>
</dbReference>
<dbReference type="Gene3D" id="1.10.1200.10">
    <property type="entry name" value="ACP-like"/>
    <property type="match status" value="1"/>
</dbReference>
<dbReference type="GO" id="GO:0043041">
    <property type="term" value="P:amino acid activation for nonribosomal peptide biosynthetic process"/>
    <property type="evidence" value="ECO:0007669"/>
    <property type="project" value="TreeGrafter"/>
</dbReference>
<accession>A0A6B8V8D6</accession>
<evidence type="ECO:0000256" key="1">
    <source>
        <dbReference type="SAM" id="Phobius"/>
    </source>
</evidence>
<dbReference type="Pfam" id="PF00550">
    <property type="entry name" value="PP-binding"/>
    <property type="match status" value="1"/>
</dbReference>
<dbReference type="Gene3D" id="2.160.10.10">
    <property type="entry name" value="Hexapeptide repeat proteins"/>
    <property type="match status" value="2"/>
</dbReference>
<dbReference type="InterPro" id="IPR036736">
    <property type="entry name" value="ACP-like_sf"/>
</dbReference>
<dbReference type="GO" id="GO:0031177">
    <property type="term" value="F:phosphopantetheine binding"/>
    <property type="evidence" value="ECO:0007669"/>
    <property type="project" value="TreeGrafter"/>
</dbReference>
<feature type="domain" description="Carrier" evidence="2">
    <location>
        <begin position="518"/>
        <end position="592"/>
    </location>
</feature>
<reference evidence="4" key="1">
    <citation type="submission" date="2019-11" db="EMBL/GenBank/DDBJ databases">
        <title>Complete genome sequence of Corynebacterium kalinowskii 1959, a novel Corynebacterium species isolated from soil of a small paddock in Vilsendorf, Germany.</title>
        <authorList>
            <person name="Schaffert L."/>
            <person name="Ruwe M."/>
            <person name="Milse J."/>
            <person name="Hanuschka K."/>
            <person name="Ortseifen V."/>
            <person name="Droste J."/>
            <person name="Brandt D."/>
            <person name="Schlueter L."/>
            <person name="Kutter Y."/>
            <person name="Vinke S."/>
            <person name="Viehoefer P."/>
            <person name="Jacob L."/>
            <person name="Luebke N.-C."/>
            <person name="Schulte-Berndt E."/>
            <person name="Hain C."/>
            <person name="Linder M."/>
            <person name="Schmidt P."/>
            <person name="Wollenschlaeger L."/>
            <person name="Luttermann T."/>
            <person name="Thieme E."/>
            <person name="Hassa J."/>
            <person name="Haak M."/>
            <person name="Wittchen M."/>
            <person name="Mentz A."/>
            <person name="Persicke M."/>
            <person name="Busche T."/>
            <person name="Ruckert C."/>
        </authorList>
    </citation>
    <scope>NUCLEOTIDE SEQUENCE [LARGE SCALE GENOMIC DNA]</scope>
    <source>
        <strain evidence="4">1959</strain>
    </source>
</reference>
<dbReference type="Proteomes" id="UP000427071">
    <property type="component" value="Chromosome"/>
</dbReference>
<evidence type="ECO:0000313" key="3">
    <source>
        <dbReference type="EMBL" id="QGU01372.1"/>
    </source>
</evidence>
<dbReference type="InterPro" id="IPR012728">
    <property type="entry name" value="Pls/PosA_C"/>
</dbReference>
<keyword evidence="4" id="KW-1185">Reference proteome</keyword>
<dbReference type="NCBIfam" id="TIGR02353">
    <property type="entry name" value="NRPS_term_dom"/>
    <property type="match status" value="1"/>
</dbReference>
<dbReference type="InterPro" id="IPR000873">
    <property type="entry name" value="AMP-dep_synth/lig_dom"/>
</dbReference>
<dbReference type="Gene3D" id="3.30.300.30">
    <property type="match status" value="1"/>
</dbReference>
<dbReference type="InterPro" id="IPR020845">
    <property type="entry name" value="AMP-binding_CS"/>
</dbReference>
<evidence type="ECO:0000313" key="4">
    <source>
        <dbReference type="Proteomes" id="UP000427071"/>
    </source>
</evidence>
<dbReference type="SUPFAM" id="SSF51161">
    <property type="entry name" value="Trimeric LpxA-like enzymes"/>
    <property type="match status" value="3"/>
</dbReference>
<dbReference type="InterPro" id="IPR042099">
    <property type="entry name" value="ANL_N_sf"/>
</dbReference>
<dbReference type="KEGG" id="ckw:CKALI_02415"/>
<dbReference type="GO" id="GO:0044550">
    <property type="term" value="P:secondary metabolite biosynthetic process"/>
    <property type="evidence" value="ECO:0007669"/>
    <property type="project" value="TreeGrafter"/>
</dbReference>
<feature type="transmembrane region" description="Helical" evidence="1">
    <location>
        <begin position="652"/>
        <end position="676"/>
    </location>
</feature>
<dbReference type="CDD" id="cd05930">
    <property type="entry name" value="A_NRPS"/>
    <property type="match status" value="1"/>
</dbReference>
<organism evidence="3 4">
    <name type="scientific">Corynebacterium kalinowskii</name>
    <dbReference type="NCBI Taxonomy" id="2675216"/>
    <lineage>
        <taxon>Bacteria</taxon>
        <taxon>Bacillati</taxon>
        <taxon>Actinomycetota</taxon>
        <taxon>Actinomycetes</taxon>
        <taxon>Mycobacteriales</taxon>
        <taxon>Corynebacteriaceae</taxon>
        <taxon>Corynebacterium</taxon>
    </lineage>
</organism>
<sequence length="1358" mass="147383">MQNDSAPVLSREEEAQRMQGMDHPELAIYGVGKVPAERTLVDIVELTMGRYPDAVAIEGSNGVLTYAELHQEIEKQRQILADAGIGLGDRIGIRVPSGTTDLYVAILATICAGAAYVPVDWDDPDERAKTVWEEANVVAVYGANLAITKLHENGTNQAPDRPTLDHDAWIIFTSGSTGKPKGVAITHRSAAALVDVEADFYLSKDHLHPGDRVMAGLSVAFDASCEEMWLAWRSGATLVAAPRDIVRSGEDLGRWIINENITAVSTVPTLASLWPVEALDKVRLLIFGGEACPIELIEKYELPGREVWNTYGPTEATVIATAELLTTEPPVRIGRPIEGWQLVVVGTEGNPVKWGETGELIIGGVGLGRYLDPAKDAEKYAPLPSMGWERAYRSGDLVKAEQKGLVFAGRIDDQIKIGGKRLELGEVDGHLTAMPGVRTGAAAVHKTKAGTPVLVGYLAPEEGETIDLDVIRPLLAQRLPGGVVPSLCVMDQLPMKTSGKVDRKLLPWPLPSTGDEKEDVPEEMQWLADLWLDQLGPTPLNPESNFFDLGGGSVAIARLVTALRDDYPGADIGALYANATLQDMYEYTQSLGSAGEKRPEPKPIPKTAGVIQGLTIAGLYGYNAARYIVGILAVVAVLYTIFDAGWVPQVPLLPVIVGWFVLFSVPGRTLIAAGLIRALNRGLQPGEYLRGGAVHMRVWAAQRILEHLKFDKVYGTPMAVTLHRALGTKVGEECLLSHAPSVTGLARFGNHVSIESEADMNGYWVDGDKFILGSVHVDDGARIGERCIAMPNAHVRAGSEIISGSRISGTIPANETWGGSPIVREGTADQTWPNAIPERIDTVETWSPLRNFLSYQLALGWLTIMPVLALLPGTLLVTAPVISNQWYDEVFPHFALWLPVFILLTIATWLTLIILTVRVASVFVRPGYFAEKSSTGLALWIIHAALQRTLISTYFIYASFFTPTFMRLLGAKVGKNVEISTVETIPHLTVFKDGSFMADHSLVSSTRHKNGWVHVGSSVIGEKSFVGNSAIIGPDRDLPADSLVAVLSSLPPRPAIGTSWLGRTSEPIPRAKVEADDAATYAPPLHLQIGRVLVELCRLIPAIIAGYIDLAIVWVLTWVYIEFGMGVDGLIAAGLAAYPVVLLAGAFATLFPVALKWVLIGRFKAVDKPLFCDFVWRGELFDVFCESLAIPSFIRMSLGSPFFNAWARMMGVKVGKNVFCETWWLPEFDLITLEDGVSINRGTVLQTHLFHDRVMSMERVTFKAGSTLGPNSFVLPGATVGERTTVFPGSLVMRQETLPGDSIWSGNPVRHIAEVTEADNSLAFAEMISDPKLNAPSNDSVSVLNLTAEGARWETADR</sequence>
<dbReference type="EMBL" id="CP046452">
    <property type="protein sequence ID" value="QGU01372.1"/>
    <property type="molecule type" value="Genomic_DNA"/>
</dbReference>
<dbReference type="InterPro" id="IPR009081">
    <property type="entry name" value="PP-bd_ACP"/>
</dbReference>